<evidence type="ECO:0000259" key="3">
    <source>
        <dbReference type="PROSITE" id="PS50994"/>
    </source>
</evidence>
<dbReference type="SUPFAM" id="SSF53098">
    <property type="entry name" value="Ribonuclease H-like"/>
    <property type="match status" value="1"/>
</dbReference>
<evidence type="ECO:0000256" key="2">
    <source>
        <dbReference type="SAM" id="MobiDB-lite"/>
    </source>
</evidence>
<dbReference type="PROSITE" id="PS50994">
    <property type="entry name" value="INTEGRASE"/>
    <property type="match status" value="1"/>
</dbReference>
<dbReference type="Pfam" id="PF22936">
    <property type="entry name" value="Pol_BBD"/>
    <property type="match status" value="1"/>
</dbReference>
<evidence type="ECO:0000313" key="4">
    <source>
        <dbReference type="EMBL" id="GJS69992.1"/>
    </source>
</evidence>
<gene>
    <name evidence="4" type="ORF">Tco_0702833</name>
</gene>
<comment type="caution">
    <text evidence="4">The sequence shown here is derived from an EMBL/GenBank/DDBJ whole genome shotgun (WGS) entry which is preliminary data.</text>
</comment>
<dbReference type="InterPro" id="IPR012337">
    <property type="entry name" value="RNaseH-like_sf"/>
</dbReference>
<keyword evidence="1" id="KW-0378">Hydrolase</keyword>
<feature type="domain" description="Integrase catalytic" evidence="3">
    <location>
        <begin position="227"/>
        <end position="398"/>
    </location>
</feature>
<keyword evidence="1" id="KW-0645">Protease</keyword>
<keyword evidence="5" id="KW-1185">Reference proteome</keyword>
<evidence type="ECO:0000256" key="1">
    <source>
        <dbReference type="ARBA" id="ARBA00022670"/>
    </source>
</evidence>
<protein>
    <submittedName>
        <fullName evidence="4">Ribonuclease H-like domain-containing protein</fullName>
    </submittedName>
</protein>
<dbReference type="EMBL" id="BQNB010009902">
    <property type="protein sequence ID" value="GJS69992.1"/>
    <property type="molecule type" value="Genomic_DNA"/>
</dbReference>
<proteinExistence type="predicted"/>
<dbReference type="InterPro" id="IPR039537">
    <property type="entry name" value="Retrotran_Ty1/copia-like"/>
</dbReference>
<evidence type="ECO:0000313" key="5">
    <source>
        <dbReference type="Proteomes" id="UP001151760"/>
    </source>
</evidence>
<dbReference type="PANTHER" id="PTHR42648:SF32">
    <property type="entry name" value="RIBONUCLEASE H-LIKE DOMAIN, GAG-PRE-INTEGRASE DOMAIN PROTEIN-RELATED"/>
    <property type="match status" value="1"/>
</dbReference>
<name>A0ABQ4XXZ0_9ASTR</name>
<dbReference type="InterPro" id="IPR036397">
    <property type="entry name" value="RNaseH_sf"/>
</dbReference>
<accession>A0ABQ4XXZ0</accession>
<reference evidence="4" key="2">
    <citation type="submission" date="2022-01" db="EMBL/GenBank/DDBJ databases">
        <authorList>
            <person name="Yamashiro T."/>
            <person name="Shiraishi A."/>
            <person name="Satake H."/>
            <person name="Nakayama K."/>
        </authorList>
    </citation>
    <scope>NUCLEOTIDE SEQUENCE</scope>
</reference>
<feature type="region of interest" description="Disordered" evidence="2">
    <location>
        <begin position="492"/>
        <end position="545"/>
    </location>
</feature>
<dbReference type="InterPro" id="IPR054722">
    <property type="entry name" value="PolX-like_BBD"/>
</dbReference>
<organism evidence="4 5">
    <name type="scientific">Tanacetum coccineum</name>
    <dbReference type="NCBI Taxonomy" id="301880"/>
    <lineage>
        <taxon>Eukaryota</taxon>
        <taxon>Viridiplantae</taxon>
        <taxon>Streptophyta</taxon>
        <taxon>Embryophyta</taxon>
        <taxon>Tracheophyta</taxon>
        <taxon>Spermatophyta</taxon>
        <taxon>Magnoliopsida</taxon>
        <taxon>eudicotyledons</taxon>
        <taxon>Gunneridae</taxon>
        <taxon>Pentapetalae</taxon>
        <taxon>asterids</taxon>
        <taxon>campanulids</taxon>
        <taxon>Asterales</taxon>
        <taxon>Asteraceae</taxon>
        <taxon>Asteroideae</taxon>
        <taxon>Anthemideae</taxon>
        <taxon>Anthemidinae</taxon>
        <taxon>Tanacetum</taxon>
    </lineage>
</organism>
<dbReference type="Proteomes" id="UP001151760">
    <property type="component" value="Unassembled WGS sequence"/>
</dbReference>
<dbReference type="PANTHER" id="PTHR42648">
    <property type="entry name" value="TRANSPOSASE, PUTATIVE-RELATED"/>
    <property type="match status" value="1"/>
</dbReference>
<feature type="compositionally biased region" description="Polar residues" evidence="2">
    <location>
        <begin position="515"/>
        <end position="532"/>
    </location>
</feature>
<reference evidence="4" key="1">
    <citation type="journal article" date="2022" name="Int. J. Mol. Sci.">
        <title>Draft Genome of Tanacetum Coccineum: Genomic Comparison of Closely Related Tanacetum-Family Plants.</title>
        <authorList>
            <person name="Yamashiro T."/>
            <person name="Shiraishi A."/>
            <person name="Nakayama K."/>
            <person name="Satake H."/>
        </authorList>
    </citation>
    <scope>NUCLEOTIDE SEQUENCE</scope>
</reference>
<dbReference type="Gene3D" id="3.30.420.10">
    <property type="entry name" value="Ribonuclease H-like superfamily/Ribonuclease H"/>
    <property type="match status" value="1"/>
</dbReference>
<sequence>MVPRAVLMKTGLKIVKNTKPLSTVRSVNTARPVSTVRCVNTVRSHNTAHSKPTVSCARPKTHFQNQAQRSFYKNTALTKRSNIQNINSAKQVFNTVRPNVNTVRTRGFNAVKPSACWSNYQLNEKGFVDSGCSRHMSGNIAHLSDFKEFDGGFVTFGGGANGGRITGKGTIKTDKLDFEDVYFVKELKFNLFSVSQMCDKKNYVLFTDSECLVLSPNFKLPDESQVLLKIPRQTYYSFDMKNIVPKMVLTFLVAKATLRNQCYGIGAWFSWVFFLRTKDETSEILKNFIKEIENLVDKKVKIIRSDNGTEFKNHVMDEFCREKGIKREYSVARTPQQNGVAERKNRTLIEAARTMLADSKLPTTFWAEAVSTACYVQNRVLVVKPHNKTPYELFRGIKPAIGFMKPFGCHVTILNTLDKLGKFDGKSDEGFFVGYSLSSKAFRTFSNVSDVCKKVSESNISSQKDQDCIFMPIWKDASYFEDITPQSVDDVLLQGQDGNHDDSSFQDDGIDDHQVNTASPQVNTASPQVNTESQEEDQSIDLGNLSPSYAVSTTPHTRIHKDHPIDHVIGDVQSSVQTRRMTTSYSELGFLSAIYEGKTHQDLHTCLFALLLSQEEHREDF</sequence>
<dbReference type="InterPro" id="IPR001584">
    <property type="entry name" value="Integrase_cat-core"/>
</dbReference>